<evidence type="ECO:0000313" key="2">
    <source>
        <dbReference type="Proteomes" id="UP000249177"/>
    </source>
</evidence>
<keyword evidence="2" id="KW-1185">Reference proteome</keyword>
<gene>
    <name evidence="1" type="ORF">DOS84_14275</name>
</gene>
<reference evidence="1 2" key="1">
    <citation type="submission" date="2018-06" db="EMBL/GenBank/DDBJ databases">
        <title>Flavobacterium sp IMCC34762, genome.</title>
        <authorList>
            <person name="Joung Y."/>
            <person name="Cho J."/>
            <person name="Song J."/>
        </authorList>
    </citation>
    <scope>NUCLEOTIDE SEQUENCE [LARGE SCALE GENOMIC DNA]</scope>
    <source>
        <strain evidence="1 2">IMCC34762</strain>
    </source>
</reference>
<comment type="caution">
    <text evidence="1">The sequence shown here is derived from an EMBL/GenBank/DDBJ whole genome shotgun (WGS) entry which is preliminary data.</text>
</comment>
<name>A0A2W7TV53_9FLAO</name>
<dbReference type="OrthoDB" id="9809953at2"/>
<dbReference type="Proteomes" id="UP000249177">
    <property type="component" value="Unassembled WGS sequence"/>
</dbReference>
<dbReference type="NCBIfam" id="NF033709">
    <property type="entry name" value="PorV_fam"/>
    <property type="match status" value="1"/>
</dbReference>
<evidence type="ECO:0000313" key="1">
    <source>
        <dbReference type="EMBL" id="PZX92620.1"/>
    </source>
</evidence>
<dbReference type="EMBL" id="QKXH01000009">
    <property type="protein sequence ID" value="PZX92620.1"/>
    <property type="molecule type" value="Genomic_DNA"/>
</dbReference>
<organism evidence="1 2">
    <name type="scientific">Flavobacterium aquariorum</name>
    <dbReference type="NCBI Taxonomy" id="2217670"/>
    <lineage>
        <taxon>Bacteria</taxon>
        <taxon>Pseudomonadati</taxon>
        <taxon>Bacteroidota</taxon>
        <taxon>Flavobacteriia</taxon>
        <taxon>Flavobacteriales</taxon>
        <taxon>Flavobacteriaceae</taxon>
        <taxon>Flavobacterium</taxon>
    </lineage>
</organism>
<protein>
    <submittedName>
        <fullName evidence="1">Penicillin-binding protein</fullName>
    </submittedName>
</protein>
<accession>A0A2W7TV53</accession>
<proteinExistence type="predicted"/>
<sequence length="340" mass="38587">MSQKLLLFYLFSISMVSYGQIGGKYTYEFLTLVTSPRQAALGGKTITIYDEDVNEALFNPATINEEMNNHLAVNYGNYYKEVTYGTASYAYTYDQHLQTFQAGINYINYGKFEGYDESGLPTSEFTGNEIALSLGYAYNIPYTDIHLGANAKLIESTLESYNSFGAAVDLGMVYIDEKNDVNWALTLMNFGTQFTTYDGTREKLPFEIIAGVSQELEHVPIRWHFTLENLQQWNLAFSNPVRSETSIDGSITEENISFFNNALRHMILGVELFPKKAFNLRLGYNFRRSTELQIQDQRNFSGLSLGFGLKLNKLKFNYSYSKYTLAGNTSLFGLTVNFSE</sequence>
<dbReference type="RefSeq" id="WP_111410792.1">
    <property type="nucleotide sequence ID" value="NZ_QKXH01000009.1"/>
</dbReference>
<dbReference type="AlphaFoldDB" id="A0A2W7TV53"/>
<dbReference type="NCBIfam" id="NF033711">
    <property type="entry name" value="T9SS_PorQ"/>
    <property type="match status" value="1"/>
</dbReference>